<proteinExistence type="predicted"/>
<organism evidence="1 2">
    <name type="scientific">Hypsizygus marmoreus</name>
    <name type="common">White beech mushroom</name>
    <name type="synonym">Agaricus marmoreus</name>
    <dbReference type="NCBI Taxonomy" id="39966"/>
    <lineage>
        <taxon>Eukaryota</taxon>
        <taxon>Fungi</taxon>
        <taxon>Dikarya</taxon>
        <taxon>Basidiomycota</taxon>
        <taxon>Agaricomycotina</taxon>
        <taxon>Agaricomycetes</taxon>
        <taxon>Agaricomycetidae</taxon>
        <taxon>Agaricales</taxon>
        <taxon>Tricholomatineae</taxon>
        <taxon>Lyophyllaceae</taxon>
        <taxon>Hypsizygus</taxon>
    </lineage>
</organism>
<sequence>MENPLCLQELVKAQADELLNIRQQLDQSFAQNRLLTQELENLRREKKTSVQPDFESFSSALPGDPHLLKNNAESEIENEFRNGGVGDAVLGPLSTEDNDTISLQPFCSKASPWKFLNQAKKAQLTHASERNSVLIFNDELIFNDGHHNHGTLIKPQFCYVEDAEGIFQKLPYNKARWATIPTQVREVVWHQGPHHFYLGTYAISFSNSLGASDFQALPLKTKREIYALTSNSVKRTAQLMRLPGLYLAGELEALQMTCKRIGFNLELHKCLFKAAGLPVPMANLPLQNTKVSTSSGQFTTTASPVGSNANLPRLHQCEDDVLTVNSQVAALGQASNSPHSYQFMSRKGLKTAKQNGIVYVKRGEFIVDVAEPSQGFEVVSLQRVGSWKEGYPIRELTTDKIMQEQQEIILNRGSHCYHLGTYRPVSTRVLDVNEFGVLPLEAKQKIYNTTAYGDGKKEREANVAENFASGEFQAARVDFERVGLNEEVQRFLEGMPLN</sequence>
<accession>A0A369K705</accession>
<evidence type="ECO:0000313" key="1">
    <source>
        <dbReference type="EMBL" id="RDB29250.1"/>
    </source>
</evidence>
<comment type="caution">
    <text evidence="1">The sequence shown here is derived from an EMBL/GenBank/DDBJ whole genome shotgun (WGS) entry which is preliminary data.</text>
</comment>
<dbReference type="EMBL" id="LUEZ02000010">
    <property type="protein sequence ID" value="RDB29250.1"/>
    <property type="molecule type" value="Genomic_DNA"/>
</dbReference>
<gene>
    <name evidence="1" type="ORF">Hypma_015297</name>
</gene>
<reference evidence="1" key="1">
    <citation type="submission" date="2018-04" db="EMBL/GenBank/DDBJ databases">
        <title>Whole genome sequencing of Hypsizygus marmoreus.</title>
        <authorList>
            <person name="Choi I.-G."/>
            <person name="Min B."/>
            <person name="Kim J.-G."/>
            <person name="Kim S."/>
            <person name="Oh Y.-L."/>
            <person name="Kong W.-S."/>
            <person name="Park H."/>
            <person name="Jeong J."/>
            <person name="Song E.-S."/>
        </authorList>
    </citation>
    <scope>NUCLEOTIDE SEQUENCE [LARGE SCALE GENOMIC DNA]</scope>
    <source>
        <strain evidence="1">51987-8</strain>
    </source>
</reference>
<name>A0A369K705_HYPMA</name>
<keyword evidence="2" id="KW-1185">Reference proteome</keyword>
<protein>
    <submittedName>
        <fullName evidence="1">Uncharacterized protein</fullName>
    </submittedName>
</protein>
<dbReference type="OrthoDB" id="2767605at2759"/>
<dbReference type="Proteomes" id="UP000076154">
    <property type="component" value="Unassembled WGS sequence"/>
</dbReference>
<dbReference type="AlphaFoldDB" id="A0A369K705"/>
<dbReference type="InParanoid" id="A0A369K705"/>
<evidence type="ECO:0000313" key="2">
    <source>
        <dbReference type="Proteomes" id="UP000076154"/>
    </source>
</evidence>